<reference evidence="1" key="1">
    <citation type="submission" date="2020-01" db="EMBL/GenBank/DDBJ databases">
        <authorList>
            <person name="Feng Z.H.Z."/>
        </authorList>
    </citation>
    <scope>NUCLEOTIDE SEQUENCE</scope>
    <source>
        <strain evidence="1">CBS107.38</strain>
    </source>
</reference>
<dbReference type="EMBL" id="JAAABM010000005">
    <property type="protein sequence ID" value="KAF7677917.1"/>
    <property type="molecule type" value="Genomic_DNA"/>
</dbReference>
<evidence type="ECO:0000313" key="1">
    <source>
        <dbReference type="EMBL" id="KAF7677917.1"/>
    </source>
</evidence>
<gene>
    <name evidence="1" type="ORF">GT037_004776</name>
</gene>
<keyword evidence="2" id="KW-1185">Reference proteome</keyword>
<feature type="non-terminal residue" evidence="1">
    <location>
        <position position="1"/>
    </location>
</feature>
<dbReference type="RefSeq" id="XP_038788095.1">
    <property type="nucleotide sequence ID" value="XM_038929823.1"/>
</dbReference>
<reference evidence="1" key="2">
    <citation type="submission" date="2020-08" db="EMBL/GenBank/DDBJ databases">
        <title>Draft Genome Sequence of Cumin Blight Pathogen Alternaria burnsii.</title>
        <authorList>
            <person name="Feng Z."/>
        </authorList>
    </citation>
    <scope>NUCLEOTIDE SEQUENCE</scope>
    <source>
        <strain evidence="1">CBS107.38</strain>
    </source>
</reference>
<dbReference type="GeneID" id="62203001"/>
<comment type="caution">
    <text evidence="1">The sequence shown here is derived from an EMBL/GenBank/DDBJ whole genome shotgun (WGS) entry which is preliminary data.</text>
</comment>
<accession>A0A8H7EFI2</accession>
<organism evidence="1 2">
    <name type="scientific">Alternaria burnsii</name>
    <dbReference type="NCBI Taxonomy" id="1187904"/>
    <lineage>
        <taxon>Eukaryota</taxon>
        <taxon>Fungi</taxon>
        <taxon>Dikarya</taxon>
        <taxon>Ascomycota</taxon>
        <taxon>Pezizomycotina</taxon>
        <taxon>Dothideomycetes</taxon>
        <taxon>Pleosporomycetidae</taxon>
        <taxon>Pleosporales</taxon>
        <taxon>Pleosporineae</taxon>
        <taxon>Pleosporaceae</taxon>
        <taxon>Alternaria</taxon>
        <taxon>Alternaria sect. Alternaria</taxon>
    </lineage>
</organism>
<dbReference type="AlphaFoldDB" id="A0A8H7EFI2"/>
<protein>
    <submittedName>
        <fullName evidence="1">Uncharacterized protein</fullName>
    </submittedName>
</protein>
<sequence>PSCWLLQRSRRQLLSPRKYCRELGGLPFRDACSEMGILSQSLQSSSQSRIVM</sequence>
<name>A0A8H7EFI2_9PLEO</name>
<proteinExistence type="predicted"/>
<evidence type="ECO:0000313" key="2">
    <source>
        <dbReference type="Proteomes" id="UP000596902"/>
    </source>
</evidence>
<dbReference type="Proteomes" id="UP000596902">
    <property type="component" value="Unassembled WGS sequence"/>
</dbReference>